<evidence type="ECO:0000313" key="3">
    <source>
        <dbReference type="Proteomes" id="UP001213000"/>
    </source>
</evidence>
<sequence>MATPPSSSKSLRNPSRRNRAPLQDMPLEQFLLPPTTSSSSKLGTSTKRPVSPGTPVLYSPAKRRILNEEGLSAAKSPLSAIASTASATLSHNTPQHHHPNHQHNTARFADALMGPDSPARKLDFGTPKNAAGNKTPLRQSEEKLMPTPETKGARSRFRSREMDVDCFTMSSISQSPSQSLHPQVRSHSQSILSPSSLQSSHYLDFLPTPREVPPPVDPQSEHYPGFMVYQDPHVLIPTLRLTSPYPSSISSATLAPLDTNIDDDSDGESIDSRELVKENLPPRRRVRKAPTAPVLESSQLFSPLSTKSSSVPATPSRDHSNQDDSTPRHLPIFGVGIGSGFGKAQHPPSKEDRYSMRRILEEEVDGEQGDD</sequence>
<feature type="compositionally biased region" description="Polar residues" evidence="1">
    <location>
        <begin position="1"/>
        <end position="13"/>
    </location>
</feature>
<accession>A0AAD5W135</accession>
<feature type="region of interest" description="Disordered" evidence="1">
    <location>
        <begin position="84"/>
        <end position="138"/>
    </location>
</feature>
<feature type="compositionally biased region" description="Polar residues" evidence="1">
    <location>
        <begin position="296"/>
        <end position="313"/>
    </location>
</feature>
<evidence type="ECO:0000256" key="1">
    <source>
        <dbReference type="SAM" id="MobiDB-lite"/>
    </source>
</evidence>
<dbReference type="Proteomes" id="UP001213000">
    <property type="component" value="Unassembled WGS sequence"/>
</dbReference>
<feature type="compositionally biased region" description="Basic and acidic residues" evidence="1">
    <location>
        <begin position="316"/>
        <end position="327"/>
    </location>
</feature>
<keyword evidence="3" id="KW-1185">Reference proteome</keyword>
<feature type="compositionally biased region" description="Basic and acidic residues" evidence="1">
    <location>
        <begin position="270"/>
        <end position="281"/>
    </location>
</feature>
<feature type="compositionally biased region" description="Acidic residues" evidence="1">
    <location>
        <begin position="260"/>
        <end position="269"/>
    </location>
</feature>
<protein>
    <submittedName>
        <fullName evidence="2">Uncharacterized protein</fullName>
    </submittedName>
</protein>
<dbReference type="EMBL" id="JANIEX010000026">
    <property type="protein sequence ID" value="KAJ3575806.1"/>
    <property type="molecule type" value="Genomic_DNA"/>
</dbReference>
<feature type="region of interest" description="Disordered" evidence="1">
    <location>
        <begin position="250"/>
        <end position="371"/>
    </location>
</feature>
<feature type="compositionally biased region" description="Acidic residues" evidence="1">
    <location>
        <begin position="362"/>
        <end position="371"/>
    </location>
</feature>
<evidence type="ECO:0000313" key="2">
    <source>
        <dbReference type="EMBL" id="KAJ3575806.1"/>
    </source>
</evidence>
<proteinExistence type="predicted"/>
<gene>
    <name evidence="2" type="ORF">NP233_g840</name>
</gene>
<feature type="region of interest" description="Disordered" evidence="1">
    <location>
        <begin position="1"/>
        <end position="61"/>
    </location>
</feature>
<feature type="compositionally biased region" description="Basic and acidic residues" evidence="1">
    <location>
        <begin position="348"/>
        <end position="361"/>
    </location>
</feature>
<organism evidence="2 3">
    <name type="scientific">Leucocoprinus birnbaumii</name>
    <dbReference type="NCBI Taxonomy" id="56174"/>
    <lineage>
        <taxon>Eukaryota</taxon>
        <taxon>Fungi</taxon>
        <taxon>Dikarya</taxon>
        <taxon>Basidiomycota</taxon>
        <taxon>Agaricomycotina</taxon>
        <taxon>Agaricomycetes</taxon>
        <taxon>Agaricomycetidae</taxon>
        <taxon>Agaricales</taxon>
        <taxon>Agaricineae</taxon>
        <taxon>Agaricaceae</taxon>
        <taxon>Leucocoprinus</taxon>
    </lineage>
</organism>
<reference evidence="2" key="1">
    <citation type="submission" date="2022-07" db="EMBL/GenBank/DDBJ databases">
        <title>Genome Sequence of Leucocoprinus birnbaumii.</title>
        <authorList>
            <person name="Buettner E."/>
        </authorList>
    </citation>
    <scope>NUCLEOTIDE SEQUENCE</scope>
    <source>
        <strain evidence="2">VT141</strain>
    </source>
</reference>
<name>A0AAD5W135_9AGAR</name>
<feature type="compositionally biased region" description="Low complexity" evidence="1">
    <location>
        <begin position="84"/>
        <end position="93"/>
    </location>
</feature>
<comment type="caution">
    <text evidence="2">The sequence shown here is derived from an EMBL/GenBank/DDBJ whole genome shotgun (WGS) entry which is preliminary data.</text>
</comment>
<feature type="compositionally biased region" description="Low complexity" evidence="1">
    <location>
        <begin position="31"/>
        <end position="47"/>
    </location>
</feature>
<dbReference type="AlphaFoldDB" id="A0AAD5W135"/>